<dbReference type="GO" id="GO:0044550">
    <property type="term" value="P:secondary metabolite biosynthetic process"/>
    <property type="evidence" value="ECO:0007669"/>
    <property type="project" value="TreeGrafter"/>
</dbReference>
<evidence type="ECO:0000313" key="9">
    <source>
        <dbReference type="Proteomes" id="UP000547976"/>
    </source>
</evidence>
<dbReference type="OrthoDB" id="417877at2759"/>
<evidence type="ECO:0000256" key="2">
    <source>
        <dbReference type="ARBA" id="ARBA00007992"/>
    </source>
</evidence>
<accession>A0A8H5Q395</accession>
<evidence type="ECO:0000256" key="5">
    <source>
        <dbReference type="ARBA" id="ARBA00023002"/>
    </source>
</evidence>
<comment type="caution">
    <text evidence="8">The sequence shown here is derived from an EMBL/GenBank/DDBJ whole genome shotgun (WGS) entry which is preliminary data.</text>
</comment>
<dbReference type="Gene3D" id="3.50.50.60">
    <property type="entry name" value="FAD/NAD(P)-binding domain"/>
    <property type="match status" value="1"/>
</dbReference>
<keyword evidence="6" id="KW-0503">Monooxygenase</keyword>
<protein>
    <submittedName>
        <fullName evidence="8">Salicylate hydroxylase</fullName>
    </submittedName>
</protein>
<dbReference type="SUPFAM" id="SSF51905">
    <property type="entry name" value="FAD/NAD(P)-binding domain"/>
    <property type="match status" value="1"/>
</dbReference>
<keyword evidence="3" id="KW-0285">Flavoprotein</keyword>
<dbReference type="InterPro" id="IPR036188">
    <property type="entry name" value="FAD/NAD-bd_sf"/>
</dbReference>
<evidence type="ECO:0000256" key="4">
    <source>
        <dbReference type="ARBA" id="ARBA00022827"/>
    </source>
</evidence>
<evidence type="ECO:0000259" key="7">
    <source>
        <dbReference type="Pfam" id="PF01494"/>
    </source>
</evidence>
<dbReference type="InterPro" id="IPR002938">
    <property type="entry name" value="FAD-bd"/>
</dbReference>
<gene>
    <name evidence="8" type="ORF">FSUBG_4827</name>
</gene>
<feature type="domain" description="FAD-binding" evidence="7">
    <location>
        <begin position="224"/>
        <end position="305"/>
    </location>
</feature>
<proteinExistence type="inferred from homology"/>
<dbReference type="PANTHER" id="PTHR46720">
    <property type="entry name" value="HYDROXYLASE, PUTATIVE (AFU_ORTHOLOGUE AFUA_3G01460)-RELATED"/>
    <property type="match status" value="1"/>
</dbReference>
<evidence type="ECO:0000256" key="6">
    <source>
        <dbReference type="ARBA" id="ARBA00023033"/>
    </source>
</evidence>
<evidence type="ECO:0000313" key="8">
    <source>
        <dbReference type="EMBL" id="KAF5608291.1"/>
    </source>
</evidence>
<dbReference type="GeneID" id="59317575"/>
<reference evidence="8 9" key="1">
    <citation type="submission" date="2020-05" db="EMBL/GenBank/DDBJ databases">
        <title>Identification and distribution of gene clusters putatively required for synthesis of sphingolipid metabolism inhibitors in phylogenetically diverse species of the filamentous fungus Fusarium.</title>
        <authorList>
            <person name="Kim H.-S."/>
            <person name="Busman M."/>
            <person name="Brown D.W."/>
            <person name="Divon H."/>
            <person name="Uhlig S."/>
            <person name="Proctor R.H."/>
        </authorList>
    </citation>
    <scope>NUCLEOTIDE SEQUENCE [LARGE SCALE GENOMIC DNA]</scope>
    <source>
        <strain evidence="8 9">NRRL 66333</strain>
    </source>
</reference>
<dbReference type="Proteomes" id="UP000547976">
    <property type="component" value="Unassembled WGS sequence"/>
</dbReference>
<dbReference type="Pfam" id="PF01494">
    <property type="entry name" value="FAD_binding_3"/>
    <property type="match status" value="1"/>
</dbReference>
<dbReference type="InterPro" id="IPR051104">
    <property type="entry name" value="FAD_monoxygenase"/>
</dbReference>
<dbReference type="RefSeq" id="XP_036539749.1">
    <property type="nucleotide sequence ID" value="XM_036682857.1"/>
</dbReference>
<sequence>MNYMSPSLANSTGAGIGGLALAMALHKKGISFTLYEDAKEYPAGEDAQDIFFEGMPLEEGLGRDKPWYGHSGWGHPNYIRKSAHRKTLLDIMTSFIPIENVKLNKPECSVLAGADGIKSAVRAHVLEKYPSQITSVYAGAYCYRAVIPISEAYEILGDLTDVANFYFGSKRSAITYRITGGEEFNYLLCVADSLDGWKVKGAVTETISHEAMMADFKGPGGFFHHFRTASYYRGRVTLVGDSAHASLPFQAAGAAQGLEDALVLSNVLAETAKFPQRGGELAPFIQAGLSAYDSVRRPCAQKRLEQAAEVGRMIFFQHQEAGDDMDKILPKLQQGRFN</sequence>
<comment type="similarity">
    <text evidence="2">Belongs to the paxM FAD-dependent monooxygenase family.</text>
</comment>
<organism evidence="8 9">
    <name type="scientific">Gibberella subglutinans</name>
    <name type="common">Fusarium subglutinans</name>
    <dbReference type="NCBI Taxonomy" id="42677"/>
    <lineage>
        <taxon>Eukaryota</taxon>
        <taxon>Fungi</taxon>
        <taxon>Dikarya</taxon>
        <taxon>Ascomycota</taxon>
        <taxon>Pezizomycotina</taxon>
        <taxon>Sordariomycetes</taxon>
        <taxon>Hypocreomycetidae</taxon>
        <taxon>Hypocreales</taxon>
        <taxon>Nectriaceae</taxon>
        <taxon>Fusarium</taxon>
        <taxon>Fusarium fujikuroi species complex</taxon>
    </lineage>
</organism>
<dbReference type="EMBL" id="JAAOAV010000043">
    <property type="protein sequence ID" value="KAF5608291.1"/>
    <property type="molecule type" value="Genomic_DNA"/>
</dbReference>
<keyword evidence="9" id="KW-1185">Reference proteome</keyword>
<keyword evidence="5" id="KW-0560">Oxidoreductase</keyword>
<evidence type="ECO:0000256" key="1">
    <source>
        <dbReference type="ARBA" id="ARBA00001974"/>
    </source>
</evidence>
<dbReference type="PANTHER" id="PTHR46720:SF3">
    <property type="entry name" value="FAD-BINDING DOMAIN-CONTAINING PROTEIN-RELATED"/>
    <property type="match status" value="1"/>
</dbReference>
<comment type="cofactor">
    <cofactor evidence="1">
        <name>FAD</name>
        <dbReference type="ChEBI" id="CHEBI:57692"/>
    </cofactor>
</comment>
<evidence type="ECO:0000256" key="3">
    <source>
        <dbReference type="ARBA" id="ARBA00022630"/>
    </source>
</evidence>
<dbReference type="GO" id="GO:0004497">
    <property type="term" value="F:monooxygenase activity"/>
    <property type="evidence" value="ECO:0007669"/>
    <property type="project" value="UniProtKB-KW"/>
</dbReference>
<dbReference type="AlphaFoldDB" id="A0A8H5Q395"/>
<dbReference type="GO" id="GO:0071949">
    <property type="term" value="F:FAD binding"/>
    <property type="evidence" value="ECO:0007669"/>
    <property type="project" value="InterPro"/>
</dbReference>
<name>A0A8H5Q395_GIBSU</name>
<keyword evidence="4" id="KW-0274">FAD</keyword>